<evidence type="ECO:0000313" key="4">
    <source>
        <dbReference type="Proteomes" id="UP000307510"/>
    </source>
</evidence>
<evidence type="ECO:0000313" key="2">
    <source>
        <dbReference type="EMBL" id="TLP72556.1"/>
    </source>
</evidence>
<evidence type="ECO:0000313" key="3">
    <source>
        <dbReference type="Proteomes" id="UP000198145"/>
    </source>
</evidence>
<name>A0A246FB18_PSENT</name>
<sequence>MTKAAEHQIRAVLQEDGQFFESPQGRIFFSSRAGEFTDLSGVRLLRCGVDTVRQLYNGLIRPEVMAIFDEPEDIVEFAGYQWAKGRIGRDSGYQYRLQNADMGLILLIKNHNVKLENIGPHLKIEVSPHALDGADPSILQGMLDDLAAGVLSACETNQCAVHLALDVQGWTPPSDLVDRMHCRSRRVRQISGIERIEFDGNASVYGRGETYMFGSASGLQLCIYNKTLQARTTDKLDYWECVWANLNGDPFGDGDPAYNPLETVWRIEFRFHHSVVQQFSEGSTMTSGEVIGCRTYAGLCPHLQGLWSYACESFRLLDSAKEFNPFWSLITLDTQVQVEADPLIDRTEYRRYYKTAQGFSGKNCEMFLGQFASLIARERVPPKKALEVGRTLPFWHVIEDHYTAKGYSTRDLERHIIGLINDRYLKRGYAI</sequence>
<protein>
    <recommendedName>
        <fullName evidence="5">Replication initiation factor domain-containing protein</fullName>
    </recommendedName>
</protein>
<dbReference type="AlphaFoldDB" id="A0A246FB18"/>
<reference evidence="4" key="3">
    <citation type="submission" date="2019-06" db="EMBL/GenBank/DDBJ databases">
        <title>AzeR, a transcriptional regulator that responds to azelaic acid in Pseudomonas nitroreducens.</title>
        <authorList>
            <person name="Bez C."/>
            <person name="Javvadi S.G."/>
            <person name="Bertani I."/>
            <person name="Devescovi G."/>
            <person name="Studholme D.J."/>
            <person name="Geller A."/>
            <person name="Levy A."/>
            <person name="Venturi V."/>
        </authorList>
    </citation>
    <scope>NUCLEOTIDE SEQUENCE [LARGE SCALE GENOMIC DNA]</scope>
    <source>
        <strain evidence="4">DSM 9128</strain>
    </source>
</reference>
<dbReference type="RefSeq" id="WP_088416443.1">
    <property type="nucleotide sequence ID" value="NZ_NJBA01000002.1"/>
</dbReference>
<reference evidence="1 3" key="1">
    <citation type="submission" date="2017-06" db="EMBL/GenBank/DDBJ databases">
        <title>Draft genome of Pseudomonas nitroreducens DF05.</title>
        <authorList>
            <person name="Iyer R."/>
        </authorList>
    </citation>
    <scope>NUCLEOTIDE SEQUENCE [LARGE SCALE GENOMIC DNA]</scope>
    <source>
        <strain evidence="1 3">DF05</strain>
    </source>
</reference>
<accession>A0A246FB18</accession>
<organism evidence="1 3">
    <name type="scientific">Pseudomonas nitroreducens</name>
    <dbReference type="NCBI Taxonomy" id="46680"/>
    <lineage>
        <taxon>Bacteria</taxon>
        <taxon>Pseudomonadati</taxon>
        <taxon>Pseudomonadota</taxon>
        <taxon>Gammaproteobacteria</taxon>
        <taxon>Pseudomonadales</taxon>
        <taxon>Pseudomonadaceae</taxon>
        <taxon>Pseudomonas</taxon>
    </lineage>
</organism>
<dbReference type="Proteomes" id="UP000198145">
    <property type="component" value="Unassembled WGS sequence"/>
</dbReference>
<evidence type="ECO:0000313" key="1">
    <source>
        <dbReference type="EMBL" id="OWP51496.1"/>
    </source>
</evidence>
<gene>
    <name evidence="1" type="ORF">CEG18_04290</name>
    <name evidence="2" type="ORF">FEA48_20040</name>
</gene>
<reference evidence="2 4" key="2">
    <citation type="submission" date="2019-05" db="EMBL/GenBank/DDBJ databases">
        <authorList>
            <person name="Moore K."/>
            <person name="O'Neill P."/>
            <person name="Farbos A."/>
            <person name="Studholme D.J."/>
        </authorList>
    </citation>
    <scope>NUCLEOTIDE SEQUENCE [LARGE SCALE GENOMIC DNA]</scope>
    <source>
        <strain evidence="2 4">DSM 9128</strain>
    </source>
</reference>
<dbReference type="Proteomes" id="UP000307510">
    <property type="component" value="Unassembled WGS sequence"/>
</dbReference>
<evidence type="ECO:0008006" key="5">
    <source>
        <dbReference type="Google" id="ProtNLM"/>
    </source>
</evidence>
<proteinExistence type="predicted"/>
<dbReference type="EMBL" id="VASG01000005">
    <property type="protein sequence ID" value="TLP72556.1"/>
    <property type="molecule type" value="Genomic_DNA"/>
</dbReference>
<comment type="caution">
    <text evidence="1">The sequence shown here is derived from an EMBL/GenBank/DDBJ whole genome shotgun (WGS) entry which is preliminary data.</text>
</comment>
<dbReference type="EMBL" id="NJBA01000002">
    <property type="protein sequence ID" value="OWP51496.1"/>
    <property type="molecule type" value="Genomic_DNA"/>
</dbReference>
<reference evidence="2" key="4">
    <citation type="submission" date="2019-09" db="EMBL/GenBank/DDBJ databases">
        <title>AzeR, a transcriptional regulator that responds to azelaic acid in Pseudomonas nitroreducens.</title>
        <authorList>
            <person name="Bez C."/>
            <person name="Javvadi S.G."/>
            <person name="Bertani I."/>
            <person name="Devescovi G."/>
            <person name="Studholme D.J."/>
            <person name="Geller A."/>
            <person name="Levy A."/>
            <person name="Venturi V."/>
        </authorList>
    </citation>
    <scope>NUCLEOTIDE SEQUENCE</scope>
    <source>
        <strain evidence="2">DSM 9128</strain>
    </source>
</reference>